<name>A0A0V8GGX3_9BACL</name>
<dbReference type="SMART" id="SM00062">
    <property type="entry name" value="PBPb"/>
    <property type="match status" value="1"/>
</dbReference>
<protein>
    <recommendedName>
        <fullName evidence="2">Solute-binding protein family 3/N-terminal domain-containing protein</fullName>
    </recommendedName>
</protein>
<evidence type="ECO:0000259" key="2">
    <source>
        <dbReference type="SMART" id="SM00062"/>
    </source>
</evidence>
<dbReference type="PANTHER" id="PTHR35936:SF19">
    <property type="entry name" value="AMINO-ACID-BINDING PROTEIN YXEM-RELATED"/>
    <property type="match status" value="1"/>
</dbReference>
<dbReference type="Proteomes" id="UP000053797">
    <property type="component" value="Unassembled WGS sequence"/>
</dbReference>
<evidence type="ECO:0000313" key="3">
    <source>
        <dbReference type="EMBL" id="KSU49517.1"/>
    </source>
</evidence>
<evidence type="ECO:0000256" key="1">
    <source>
        <dbReference type="ARBA" id="ARBA00022729"/>
    </source>
</evidence>
<dbReference type="Gene3D" id="3.40.190.10">
    <property type="entry name" value="Periplasmic binding protein-like II"/>
    <property type="match status" value="2"/>
</dbReference>
<dbReference type="OrthoDB" id="8613538at2"/>
<evidence type="ECO:0000313" key="4">
    <source>
        <dbReference type="EMBL" id="KTR26928.1"/>
    </source>
</evidence>
<evidence type="ECO:0000313" key="5">
    <source>
        <dbReference type="Proteomes" id="UP000053797"/>
    </source>
</evidence>
<gene>
    <name evidence="3" type="ORF">AS033_09115</name>
    <name evidence="4" type="ORF">RSA11_08055</name>
</gene>
<dbReference type="Pfam" id="PF00497">
    <property type="entry name" value="SBP_bac_3"/>
    <property type="match status" value="1"/>
</dbReference>
<sequence>MRKKPWLLAGLVLTGVAAWMIWNQQTDAKAHDIFEDHKLVVGTTGDYKPFTYWNEERNRYQGFDIDVIQAFAKAANLDVTFVKTTWPTLSEDTKSGKFDIAVGGITKKVEREVVGDFTSSYFSFQKAPLVKKKDVERLNSLAAINDPAVKIGVNPGGTNEAFVKKHFPKADVTVFENNLDIPKAVKSGQVDVMVTDDIEALHYATELDLAVPKLTEAWEPAEMAYLMKPDQKQLGDVFRVWIGSAEGQEQVQKLKKKWNIVSTRETVGAKGAGAHE</sequence>
<comment type="caution">
    <text evidence="3">The sequence shown here is derived from an EMBL/GenBank/DDBJ whole genome shotgun (WGS) entry which is preliminary data.</text>
</comment>
<dbReference type="RefSeq" id="WP_058265272.1">
    <property type="nucleotide sequence ID" value="NZ_FMYN01000002.1"/>
</dbReference>
<dbReference type="EMBL" id="LDQV01000019">
    <property type="protein sequence ID" value="KTR26928.1"/>
    <property type="molecule type" value="Genomic_DNA"/>
</dbReference>
<reference evidence="3 5" key="1">
    <citation type="journal article" date="2015" name="Int. J. Syst. Evol. Microbiol.">
        <title>Exiguobacterium enclense sp. nov., isolated from sediment.</title>
        <authorList>
            <person name="Dastager S.G."/>
            <person name="Mawlankar R."/>
            <person name="Sonalkar V.V."/>
            <person name="Thorat M.N."/>
            <person name="Mual P."/>
            <person name="Verma A."/>
            <person name="Krishnamurthi S."/>
            <person name="Tang S.K."/>
            <person name="Li W.J."/>
        </authorList>
    </citation>
    <scope>NUCLEOTIDE SEQUENCE [LARGE SCALE GENOMIC DNA]</scope>
    <source>
        <strain evidence="3 5">NIO-1109</strain>
    </source>
</reference>
<accession>A0A0V8GGX3</accession>
<dbReference type="SUPFAM" id="SSF53850">
    <property type="entry name" value="Periplasmic binding protein-like II"/>
    <property type="match status" value="1"/>
</dbReference>
<dbReference type="EMBL" id="LNQL01000002">
    <property type="protein sequence ID" value="KSU49517.1"/>
    <property type="molecule type" value="Genomic_DNA"/>
</dbReference>
<dbReference type="PANTHER" id="PTHR35936">
    <property type="entry name" value="MEMBRANE-BOUND LYTIC MUREIN TRANSGLYCOSYLASE F"/>
    <property type="match status" value="1"/>
</dbReference>
<dbReference type="Proteomes" id="UP000072605">
    <property type="component" value="Unassembled WGS sequence"/>
</dbReference>
<reference evidence="4 6" key="2">
    <citation type="journal article" date="2016" name="Front. Microbiol.">
        <title>Genomic Resource of Rice Seed Associated Bacteria.</title>
        <authorList>
            <person name="Midha S."/>
            <person name="Bansal K."/>
            <person name="Sharma S."/>
            <person name="Kumar N."/>
            <person name="Patil P.P."/>
            <person name="Chaudhry V."/>
            <person name="Patil P.B."/>
        </authorList>
    </citation>
    <scope>NUCLEOTIDE SEQUENCE [LARGE SCALE GENOMIC DNA]</scope>
    <source>
        <strain evidence="4 6">RSA11</strain>
    </source>
</reference>
<dbReference type="InterPro" id="IPR001638">
    <property type="entry name" value="Solute-binding_3/MltF_N"/>
</dbReference>
<evidence type="ECO:0000313" key="6">
    <source>
        <dbReference type="Proteomes" id="UP000072605"/>
    </source>
</evidence>
<organism evidence="3 5">
    <name type="scientific">Exiguobacterium indicum</name>
    <dbReference type="NCBI Taxonomy" id="296995"/>
    <lineage>
        <taxon>Bacteria</taxon>
        <taxon>Bacillati</taxon>
        <taxon>Bacillota</taxon>
        <taxon>Bacilli</taxon>
        <taxon>Bacillales</taxon>
        <taxon>Bacillales Family XII. Incertae Sedis</taxon>
        <taxon>Exiguobacterium</taxon>
    </lineage>
</organism>
<dbReference type="AlphaFoldDB" id="A0A0V8GGX3"/>
<feature type="domain" description="Solute-binding protein family 3/N-terminal" evidence="2">
    <location>
        <begin position="38"/>
        <end position="261"/>
    </location>
</feature>
<keyword evidence="1" id="KW-0732">Signal</keyword>
<proteinExistence type="predicted"/>